<name>A0A1B6K0F4_9HEMI</name>
<dbReference type="InterPro" id="IPR036691">
    <property type="entry name" value="Endo/exonu/phosph_ase_sf"/>
</dbReference>
<dbReference type="InterPro" id="IPR043502">
    <property type="entry name" value="DNA/RNA_pol_sf"/>
</dbReference>
<dbReference type="PROSITE" id="PS50878">
    <property type="entry name" value="RT_POL"/>
    <property type="match status" value="1"/>
</dbReference>
<dbReference type="GO" id="GO:0071897">
    <property type="term" value="P:DNA biosynthetic process"/>
    <property type="evidence" value="ECO:0007669"/>
    <property type="project" value="UniProtKB-ARBA"/>
</dbReference>
<dbReference type="Gene3D" id="3.60.10.10">
    <property type="entry name" value="Endonuclease/exonuclease/phosphatase"/>
    <property type="match status" value="1"/>
</dbReference>
<dbReference type="CDD" id="cd01650">
    <property type="entry name" value="RT_nLTR_like"/>
    <property type="match status" value="1"/>
</dbReference>
<dbReference type="GO" id="GO:0003824">
    <property type="term" value="F:catalytic activity"/>
    <property type="evidence" value="ECO:0007669"/>
    <property type="project" value="InterPro"/>
</dbReference>
<dbReference type="Pfam" id="PF00078">
    <property type="entry name" value="RVT_1"/>
    <property type="match status" value="1"/>
</dbReference>
<dbReference type="InterPro" id="IPR005135">
    <property type="entry name" value="Endo/exonuclease/phosphatase"/>
</dbReference>
<dbReference type="InterPro" id="IPR000477">
    <property type="entry name" value="RT_dom"/>
</dbReference>
<proteinExistence type="predicted"/>
<organism evidence="2">
    <name type="scientific">Homalodisca liturata</name>
    <dbReference type="NCBI Taxonomy" id="320908"/>
    <lineage>
        <taxon>Eukaryota</taxon>
        <taxon>Metazoa</taxon>
        <taxon>Ecdysozoa</taxon>
        <taxon>Arthropoda</taxon>
        <taxon>Hexapoda</taxon>
        <taxon>Insecta</taxon>
        <taxon>Pterygota</taxon>
        <taxon>Neoptera</taxon>
        <taxon>Paraneoptera</taxon>
        <taxon>Hemiptera</taxon>
        <taxon>Auchenorrhyncha</taxon>
        <taxon>Membracoidea</taxon>
        <taxon>Cicadellidae</taxon>
        <taxon>Cicadellinae</taxon>
        <taxon>Proconiini</taxon>
        <taxon>Homalodisca</taxon>
    </lineage>
</organism>
<evidence type="ECO:0000313" key="2">
    <source>
        <dbReference type="EMBL" id="JAT04950.1"/>
    </source>
</evidence>
<accession>A0A1B6K0F4</accession>
<protein>
    <recommendedName>
        <fullName evidence="1">Reverse transcriptase domain-containing protein</fullName>
    </recommendedName>
</protein>
<dbReference type="PANTHER" id="PTHR33332">
    <property type="entry name" value="REVERSE TRANSCRIPTASE DOMAIN-CONTAINING PROTEIN"/>
    <property type="match status" value="1"/>
</dbReference>
<reference evidence="2" key="1">
    <citation type="submission" date="2015-11" db="EMBL/GenBank/DDBJ databases">
        <title>De novo transcriptome assembly of four potential Pierce s Disease insect vectors from Arizona vineyards.</title>
        <authorList>
            <person name="Tassone E.E."/>
        </authorList>
    </citation>
    <scope>NUCLEOTIDE SEQUENCE</scope>
</reference>
<sequence>MSVGDLSEELTCEIAVAALNISKTNITIIGVYRPPQANLEDALRILSQVLEQTEPHKSSVVLVGDINIDCLKVHKSKNRFEETLAAYNFNRLNLPPTRITYHSASSIDCVCTNFPIESLKVHILDTGLSDHKGQLCVLDITTEQPRQTSQIRRQINVNTLNHLKLGLAQQMWTEVYSTISADEAYNNLLNTMTMEINAACPLKKLRQRKSKTYVNYNDIEITQLKQDYLQLLRMYELTGLERNRSAMASKKKQYDLRLRKLRQESAANHIQQSSNKSKAAWEIVNSERATKRGEKNNPLIKLITEGKTIEKPEDIVEELNTYFSNIAEDTLRAASNLNQPSTRVTTPRPRLTQTKLILTDTTVREVEEIISSLKNKTSSGLDEISAKLVKHCAETIIAPLVDVINKSFKSGIFPSALKVSKVYPKLKKGVSTNLSNYRPISIIPTFSKIFEKIVLKRLIDHLTQLDLLTNCQHGFLKGRSTATALTDLVEFIIDHIDKGKYTTAVLLDYSKAFDCLSHDIILDKLEALGVQETAKHWFESYLRGRSQLVELSYMENGVTRTVKSKLRSIERGVPQGSVLGPVLFILLTNDFPDYIKDYSSVVMYADDTTLLLKGDTPEDISISAYIALNMTYDYCLTNNLVANPSKTKQINFSRRGEQIPALPDIDLADQTDLLGLTLDSNLTWGPHVDILCKKLNSALYVIRRIKCISNIEAAKMAYFALFETYLRYGIVVWGGTSTTNLNRILTIQKSAIRSIANLKARDSCREEFKNLKIKTVISIYIQAVILHVDKLGLPKETRLHFHDTRHSSRIPVARHRTALYERKPSFIGAKLYNHLPADFKLLTGEALKHRLSSWLTDNPVYSIEEFLDKTKDSGLNLRT</sequence>
<feature type="domain" description="Reverse transcriptase" evidence="1">
    <location>
        <begin position="406"/>
        <end position="678"/>
    </location>
</feature>
<dbReference type="Pfam" id="PF14529">
    <property type="entry name" value="Exo_endo_phos_2"/>
    <property type="match status" value="1"/>
</dbReference>
<dbReference type="EMBL" id="GECU01002757">
    <property type="protein sequence ID" value="JAT04950.1"/>
    <property type="molecule type" value="Transcribed_RNA"/>
</dbReference>
<dbReference type="AlphaFoldDB" id="A0A1B6K0F4"/>
<gene>
    <name evidence="2" type="ORF">g.34552</name>
</gene>
<evidence type="ECO:0000259" key="1">
    <source>
        <dbReference type="PROSITE" id="PS50878"/>
    </source>
</evidence>
<dbReference type="SUPFAM" id="SSF56219">
    <property type="entry name" value="DNase I-like"/>
    <property type="match status" value="1"/>
</dbReference>
<dbReference type="SUPFAM" id="SSF56672">
    <property type="entry name" value="DNA/RNA polymerases"/>
    <property type="match status" value="1"/>
</dbReference>